<keyword evidence="11" id="KW-1185">Reference proteome</keyword>
<dbReference type="GO" id="GO:0071013">
    <property type="term" value="C:catalytic step 2 spliceosome"/>
    <property type="evidence" value="ECO:0007669"/>
    <property type="project" value="TreeGrafter"/>
</dbReference>
<dbReference type="Proteomes" id="UP000007646">
    <property type="component" value="Unassembled WGS sequence"/>
</dbReference>
<dbReference type="GO" id="GO:0071004">
    <property type="term" value="C:U2-type prespliceosome"/>
    <property type="evidence" value="ECO:0007669"/>
    <property type="project" value="TreeGrafter"/>
</dbReference>
<dbReference type="Pfam" id="PF01805">
    <property type="entry name" value="Surp"/>
    <property type="match status" value="2"/>
</dbReference>
<dbReference type="InterPro" id="IPR000626">
    <property type="entry name" value="Ubiquitin-like_dom"/>
</dbReference>
<accession>G3TTS0</accession>
<name>G3TTS0_LOXAF</name>
<reference evidence="10" key="2">
    <citation type="submission" date="2025-08" db="UniProtKB">
        <authorList>
            <consortium name="Ensembl"/>
        </authorList>
    </citation>
    <scope>IDENTIFICATION</scope>
    <source>
        <strain evidence="10">Isolate ISIS603380</strain>
    </source>
</reference>
<evidence type="ECO:0000256" key="2">
    <source>
        <dbReference type="ARBA" id="ARBA00022664"/>
    </source>
</evidence>
<evidence type="ECO:0000256" key="3">
    <source>
        <dbReference type="ARBA" id="ARBA00022728"/>
    </source>
</evidence>
<dbReference type="SMART" id="SM00648">
    <property type="entry name" value="SWAP"/>
    <property type="match status" value="2"/>
</dbReference>
<dbReference type="STRING" id="9785.ENSLAFP00000018978"/>
<dbReference type="SMART" id="SM00213">
    <property type="entry name" value="UBQ"/>
    <property type="match status" value="1"/>
</dbReference>
<dbReference type="Gene3D" id="1.10.10.790">
    <property type="entry name" value="Surp module"/>
    <property type="match status" value="2"/>
</dbReference>
<evidence type="ECO:0000256" key="7">
    <source>
        <dbReference type="SAM" id="MobiDB-lite"/>
    </source>
</evidence>
<dbReference type="GO" id="GO:0000381">
    <property type="term" value="P:regulation of alternative mRNA splicing, via spliceosome"/>
    <property type="evidence" value="ECO:0007669"/>
    <property type="project" value="TreeGrafter"/>
</dbReference>
<dbReference type="PROSITE" id="PS50053">
    <property type="entry name" value="UBIQUITIN_2"/>
    <property type="match status" value="1"/>
</dbReference>
<dbReference type="GeneTree" id="ENSGT00730000111077"/>
<evidence type="ECO:0000313" key="10">
    <source>
        <dbReference type="Ensembl" id="ENSLAFP00000018978.1"/>
    </source>
</evidence>
<dbReference type="Ensembl" id="ENSLAFT00000027488.1">
    <property type="protein sequence ID" value="ENSLAFP00000018978.1"/>
    <property type="gene ID" value="ENSLAFG00000026032.1"/>
</dbReference>
<evidence type="ECO:0008006" key="12">
    <source>
        <dbReference type="Google" id="ProtNLM"/>
    </source>
</evidence>
<dbReference type="InterPro" id="IPR022030">
    <property type="entry name" value="SF3A1_dom"/>
</dbReference>
<feature type="compositionally biased region" description="Basic and acidic residues" evidence="7">
    <location>
        <begin position="508"/>
        <end position="521"/>
    </location>
</feature>
<comment type="subcellular location">
    <subcellularLocation>
        <location evidence="1">Nucleus</location>
    </subcellularLocation>
</comment>
<evidence type="ECO:0000256" key="6">
    <source>
        <dbReference type="ARBA" id="ARBA00023242"/>
    </source>
</evidence>
<feature type="compositionally biased region" description="Pro residues" evidence="7">
    <location>
        <begin position="346"/>
        <end position="361"/>
    </location>
</feature>
<feature type="domain" description="SURP motif" evidence="9">
    <location>
        <begin position="150"/>
        <end position="188"/>
    </location>
</feature>
<reference evidence="10" key="3">
    <citation type="submission" date="2025-09" db="UniProtKB">
        <authorList>
            <consortium name="Ensembl"/>
        </authorList>
    </citation>
    <scope>IDENTIFICATION</scope>
    <source>
        <strain evidence="10">Isolate ISIS603380</strain>
    </source>
</reference>
<dbReference type="OMA" id="ENDPPMR"/>
<dbReference type="InterPro" id="IPR035967">
    <property type="entry name" value="SWAP/Surp_sf"/>
</dbReference>
<dbReference type="PANTHER" id="PTHR15316">
    <property type="entry name" value="SPLICEOSOME ASSOCIATED PROTEIN 114/SWAP SPLICING FACTOR-RELATED"/>
    <property type="match status" value="1"/>
</dbReference>
<dbReference type="SUPFAM" id="SSF109905">
    <property type="entry name" value="Surp module (SWAP domain)"/>
    <property type="match status" value="2"/>
</dbReference>
<evidence type="ECO:0000259" key="8">
    <source>
        <dbReference type="PROSITE" id="PS50053"/>
    </source>
</evidence>
<dbReference type="AlphaFoldDB" id="G3TTS0"/>
<dbReference type="InParanoid" id="G3TTS0"/>
<dbReference type="PANTHER" id="PTHR15316:SF1">
    <property type="entry name" value="SPLICING FACTOR 3A SUBUNIT 1"/>
    <property type="match status" value="1"/>
</dbReference>
<evidence type="ECO:0000256" key="1">
    <source>
        <dbReference type="ARBA" id="ARBA00004123"/>
    </source>
</evidence>
<keyword evidence="5" id="KW-0508">mRNA splicing</keyword>
<dbReference type="InterPro" id="IPR045146">
    <property type="entry name" value="SF3A1"/>
</dbReference>
<keyword evidence="6" id="KW-0539">Nucleus</keyword>
<organism evidence="10 11">
    <name type="scientific">Loxodonta africana</name>
    <name type="common">African elephant</name>
    <dbReference type="NCBI Taxonomy" id="9785"/>
    <lineage>
        <taxon>Eukaryota</taxon>
        <taxon>Metazoa</taxon>
        <taxon>Chordata</taxon>
        <taxon>Craniata</taxon>
        <taxon>Vertebrata</taxon>
        <taxon>Euteleostomi</taxon>
        <taxon>Mammalia</taxon>
        <taxon>Eutheria</taxon>
        <taxon>Afrotheria</taxon>
        <taxon>Proboscidea</taxon>
        <taxon>Elephantidae</taxon>
        <taxon>Loxodonta</taxon>
    </lineage>
</organism>
<evidence type="ECO:0000256" key="4">
    <source>
        <dbReference type="ARBA" id="ARBA00022737"/>
    </source>
</evidence>
<keyword evidence="2" id="KW-0507">mRNA processing</keyword>
<dbReference type="Pfam" id="PF12230">
    <property type="entry name" value="PRP21_like_P"/>
    <property type="match status" value="1"/>
</dbReference>
<keyword evidence="4" id="KW-0677">Repeat</keyword>
<dbReference type="PROSITE" id="PS50128">
    <property type="entry name" value="SURP"/>
    <property type="match status" value="2"/>
</dbReference>
<dbReference type="FunFam" id="1.10.10.790:FF:000002">
    <property type="entry name" value="Splicing factor 3A subunit 1"/>
    <property type="match status" value="1"/>
</dbReference>
<proteinExistence type="predicted"/>
<dbReference type="InterPro" id="IPR000061">
    <property type="entry name" value="Surp"/>
</dbReference>
<dbReference type="GO" id="GO:0045292">
    <property type="term" value="P:mRNA cis splicing, via spliceosome"/>
    <property type="evidence" value="ECO:0007669"/>
    <property type="project" value="InterPro"/>
</dbReference>
<feature type="compositionally biased region" description="Basic and acidic residues" evidence="7">
    <location>
        <begin position="303"/>
        <end position="319"/>
    </location>
</feature>
<evidence type="ECO:0000313" key="11">
    <source>
        <dbReference type="Proteomes" id="UP000007646"/>
    </source>
</evidence>
<feature type="region of interest" description="Disordered" evidence="7">
    <location>
        <begin position="303"/>
        <end position="361"/>
    </location>
</feature>
<dbReference type="InterPro" id="IPR035563">
    <property type="entry name" value="SF3As1_ubi"/>
</dbReference>
<reference evidence="10 11" key="1">
    <citation type="submission" date="2009-06" db="EMBL/GenBank/DDBJ databases">
        <title>The Genome Sequence of Loxodonta africana (African elephant).</title>
        <authorList>
            <person name="Di Palma F."/>
            <person name="Heiman D."/>
            <person name="Young S."/>
            <person name="Johnson J."/>
            <person name="Lander E.S."/>
            <person name="Lindblad-Toh K."/>
        </authorList>
    </citation>
    <scope>NUCLEOTIDE SEQUENCE [LARGE SCALE GENOMIC DNA]</scope>
    <source>
        <strain evidence="10 11">Isolate ISIS603380</strain>
    </source>
</reference>
<evidence type="ECO:0000259" key="9">
    <source>
        <dbReference type="PROSITE" id="PS50128"/>
    </source>
</evidence>
<dbReference type="HOGENOM" id="CLU_013259_1_0_1"/>
<dbReference type="eggNOG" id="KOG0007">
    <property type="taxonomic scope" value="Eukaryota"/>
</dbReference>
<feature type="compositionally biased region" description="Acidic residues" evidence="7">
    <location>
        <begin position="334"/>
        <end position="343"/>
    </location>
</feature>
<dbReference type="SUPFAM" id="SSF54236">
    <property type="entry name" value="Ubiquitin-like"/>
    <property type="match status" value="1"/>
</dbReference>
<dbReference type="Gene3D" id="3.10.20.90">
    <property type="entry name" value="Phosphatidylinositol 3-kinase Catalytic Subunit, Chain A, domain 1"/>
    <property type="match status" value="1"/>
</dbReference>
<protein>
    <recommendedName>
        <fullName evidence="12">Splicing factor 3a subunit 1</fullName>
    </recommendedName>
</protein>
<keyword evidence="3" id="KW-0747">Spliceosome</keyword>
<dbReference type="GO" id="GO:0005686">
    <property type="term" value="C:U2 snRNP"/>
    <property type="evidence" value="ECO:0007669"/>
    <property type="project" value="TreeGrafter"/>
</dbReference>
<dbReference type="CDD" id="cd01800">
    <property type="entry name" value="Ubl_SF3a120"/>
    <property type="match status" value="1"/>
</dbReference>
<feature type="domain" description="Ubiquitin-like" evidence="8">
    <location>
        <begin position="688"/>
        <end position="753"/>
    </location>
</feature>
<feature type="compositionally biased region" description="Basic and acidic residues" evidence="7">
    <location>
        <begin position="16"/>
        <end position="28"/>
    </location>
</feature>
<feature type="domain" description="SURP motif" evidence="9">
    <location>
        <begin position="47"/>
        <end position="88"/>
    </location>
</feature>
<dbReference type="GO" id="GO:0003723">
    <property type="term" value="F:RNA binding"/>
    <property type="evidence" value="ECO:0007669"/>
    <property type="project" value="InterPro"/>
</dbReference>
<feature type="region of interest" description="Disordered" evidence="7">
    <location>
        <begin position="1"/>
        <end position="28"/>
    </location>
</feature>
<feature type="region of interest" description="Disordered" evidence="7">
    <location>
        <begin position="507"/>
        <end position="532"/>
    </location>
</feature>
<dbReference type="InterPro" id="IPR029071">
    <property type="entry name" value="Ubiquitin-like_domsf"/>
</dbReference>
<evidence type="ECO:0000256" key="5">
    <source>
        <dbReference type="ARBA" id="ARBA00023187"/>
    </source>
</evidence>
<sequence>GPLQLGPCVEGFPPRSRRDGEAFSKEDSTTSKSVVGIIYPPPDIRNILDKTASFVTRRRSEFEARQQKEINNPEFNFLNFYNTYHAYHYKNSANSQRGRIEPSVVVPKVMQLNQKVQAQVIQETIVPKQPFPEFEFTADPGPPTSTFNDMVKLMAWFVAWNGSHFLTQVMQKADADFLHPKHMIFMYFMKLEEHNTKILISPKSLLPKLKRLNSPSEILDQLCYQLQWAKFQQHERKKEEEKEKECVTYAQTHWHDFVVVKTMDFQPHEQGNFPHPTTPAKEVEAQIFIEEHYENFGEHEQVEMEIESHEKEEEQKEKPPSQPKQDIQVKDMDESSNDEEEGLEIPPIPETTMPPPLPPTPDQVIVHKNYESKAQPLPRAPAPDEYLVSPAGEKIPAIKVQKHMCMTLLDPADYSIDQEQNDDEVYAPGLAMESLKHLAEQHTEIFHAEEIAAGKKVSEEEIQKPEEKVTWDGHTSSMAQTQHVAQANITLQENSKAIHKAKALVQEDDTKEKIGPSKPDEIPPPSSATNIPSSVLSITSLPQTTIMPPPIHTTVVSTVPVMPQPLMASVNCLTLCSLIAPMPPIILIPRIKVVTMAPLAPTSWHLAHPMIVPAAFMPAQPVAPAPVPVPPIHLLPPTEKESASKKLKTEDSLQVGASEQKQGYGVHQSPVPQHVGTEWKLSRQVPVFTLPLTDQVFIIKVKICEAMSIPAGKQKLQYKDIFKDSDSLASYRRHYYNMANGAIIHLALKKRGGRRT</sequence>